<comment type="caution">
    <text evidence="1">The sequence shown here is derived from an EMBL/GenBank/DDBJ whole genome shotgun (WGS) entry which is preliminary data.</text>
</comment>
<protein>
    <submittedName>
        <fullName evidence="1">Uncharacterized protein</fullName>
    </submittedName>
</protein>
<dbReference type="AlphaFoldDB" id="A0A0F9HUP4"/>
<sequence length="118" mass="13578">MTMQDLSPKELKICALLYSGSRESVLFDLAILFNMSNEVFAPFGNGEASMIEGYRGFYGTWYRRPFYTTGRDTIQSLTARGVIKRHKKCSIPFYTLNICEEHEEFFKELKIQIAIGSI</sequence>
<organism evidence="1">
    <name type="scientific">marine sediment metagenome</name>
    <dbReference type="NCBI Taxonomy" id="412755"/>
    <lineage>
        <taxon>unclassified sequences</taxon>
        <taxon>metagenomes</taxon>
        <taxon>ecological metagenomes</taxon>
    </lineage>
</organism>
<reference evidence="1" key="1">
    <citation type="journal article" date="2015" name="Nature">
        <title>Complex archaea that bridge the gap between prokaryotes and eukaryotes.</title>
        <authorList>
            <person name="Spang A."/>
            <person name="Saw J.H."/>
            <person name="Jorgensen S.L."/>
            <person name="Zaremba-Niedzwiedzka K."/>
            <person name="Martijn J."/>
            <person name="Lind A.E."/>
            <person name="van Eijk R."/>
            <person name="Schleper C."/>
            <person name="Guy L."/>
            <person name="Ettema T.J."/>
        </authorList>
    </citation>
    <scope>NUCLEOTIDE SEQUENCE</scope>
</reference>
<name>A0A0F9HUP4_9ZZZZ</name>
<gene>
    <name evidence="1" type="ORF">LCGC14_1739610</name>
</gene>
<dbReference type="EMBL" id="LAZR01015897">
    <property type="protein sequence ID" value="KKM06877.1"/>
    <property type="molecule type" value="Genomic_DNA"/>
</dbReference>
<evidence type="ECO:0000313" key="1">
    <source>
        <dbReference type="EMBL" id="KKM06877.1"/>
    </source>
</evidence>
<accession>A0A0F9HUP4</accession>
<proteinExistence type="predicted"/>